<keyword evidence="2" id="KW-0560">Oxidoreductase</keyword>
<evidence type="ECO:0000259" key="1">
    <source>
        <dbReference type="PROSITE" id="PS51725"/>
    </source>
</evidence>
<dbReference type="Gene3D" id="3.30.70.100">
    <property type="match status" value="1"/>
</dbReference>
<dbReference type="Pfam" id="PF03992">
    <property type="entry name" value="ABM"/>
    <property type="match status" value="1"/>
</dbReference>
<proteinExistence type="predicted"/>
<dbReference type="AlphaFoldDB" id="A0A0A2TAH1"/>
<feature type="domain" description="ABM" evidence="1">
    <location>
        <begin position="2"/>
        <end position="90"/>
    </location>
</feature>
<accession>A0A0A2TAH1</accession>
<gene>
    <name evidence="2" type="ORF">N782_11840</name>
</gene>
<dbReference type="PANTHER" id="PTHR34474:SF4">
    <property type="entry name" value="HEME OXYGENASE (STAPHYLOBILIN-PRODUCING) 1"/>
    <property type="match status" value="1"/>
</dbReference>
<dbReference type="RefSeq" id="WP_036819697.1">
    <property type="nucleotide sequence ID" value="NZ_AVBF01000028.1"/>
</dbReference>
<dbReference type="GO" id="GO:0004497">
    <property type="term" value="F:monooxygenase activity"/>
    <property type="evidence" value="ECO:0007669"/>
    <property type="project" value="UniProtKB-KW"/>
</dbReference>
<dbReference type="Proteomes" id="UP000030147">
    <property type="component" value="Unassembled WGS sequence"/>
</dbReference>
<dbReference type="SUPFAM" id="SSF54909">
    <property type="entry name" value="Dimeric alpha+beta barrel"/>
    <property type="match status" value="1"/>
</dbReference>
<keyword evidence="3" id="KW-1185">Reference proteome</keyword>
<evidence type="ECO:0000313" key="3">
    <source>
        <dbReference type="Proteomes" id="UP000030147"/>
    </source>
</evidence>
<organism evidence="2 3">
    <name type="scientific">Pontibacillus yanchengensis Y32</name>
    <dbReference type="NCBI Taxonomy" id="1385514"/>
    <lineage>
        <taxon>Bacteria</taxon>
        <taxon>Bacillati</taxon>
        <taxon>Bacillota</taxon>
        <taxon>Bacilli</taxon>
        <taxon>Bacillales</taxon>
        <taxon>Bacillaceae</taxon>
        <taxon>Pontibacillus</taxon>
    </lineage>
</organism>
<dbReference type="STRING" id="1385514.N782_11840"/>
<dbReference type="eggNOG" id="COG2329">
    <property type="taxonomic scope" value="Bacteria"/>
</dbReference>
<comment type="caution">
    <text evidence="2">The sequence shown here is derived from an EMBL/GenBank/DDBJ whole genome shotgun (WGS) entry which is preliminary data.</text>
</comment>
<dbReference type="EMBL" id="AVBF01000028">
    <property type="protein sequence ID" value="KGP72564.1"/>
    <property type="molecule type" value="Genomic_DNA"/>
</dbReference>
<dbReference type="InterPro" id="IPR011008">
    <property type="entry name" value="Dimeric_a/b-barrel"/>
</dbReference>
<dbReference type="InterPro" id="IPR050404">
    <property type="entry name" value="Heme-degrading_MO"/>
</dbReference>
<name>A0A0A2TAH1_9BACI</name>
<protein>
    <submittedName>
        <fullName evidence="2">Antibiotic biosynthesis monooxygenase</fullName>
    </submittedName>
</protein>
<dbReference type="PROSITE" id="PS51725">
    <property type="entry name" value="ABM"/>
    <property type="match status" value="1"/>
</dbReference>
<dbReference type="PANTHER" id="PTHR34474">
    <property type="entry name" value="SIGNAL TRANSDUCTION PROTEIN TRAP"/>
    <property type="match status" value="1"/>
</dbReference>
<sequence length="101" mass="12050">MYIVDSTVVVPEEKAEELIEIYQNRSRSVDAWQGFRSFQLLQNDKKPGELTVHMEWDSKEDYMRWATSDEFKRIHELEKNYPDQELANIPPKVSRYKVVAQ</sequence>
<keyword evidence="2" id="KW-0503">Monooxygenase</keyword>
<reference evidence="2 3" key="1">
    <citation type="journal article" date="2015" name="Stand. Genomic Sci.">
        <title>High quality draft genome sequence of the moderately halophilic bacterium Pontibacillus yanchengensis Y32(T) and comparison among Pontibacillus genomes.</title>
        <authorList>
            <person name="Huang J."/>
            <person name="Qiao Z.X."/>
            <person name="Tang J.W."/>
            <person name="Wang G."/>
        </authorList>
    </citation>
    <scope>NUCLEOTIDE SEQUENCE [LARGE SCALE GENOMIC DNA]</scope>
    <source>
        <strain evidence="2 3">Y32</strain>
    </source>
</reference>
<dbReference type="OrthoDB" id="2617048at2"/>
<evidence type="ECO:0000313" key="2">
    <source>
        <dbReference type="EMBL" id="KGP72564.1"/>
    </source>
</evidence>
<dbReference type="InterPro" id="IPR007138">
    <property type="entry name" value="ABM_dom"/>
</dbReference>